<dbReference type="OMA" id="NENIWQW"/>
<dbReference type="Pfam" id="PF00059">
    <property type="entry name" value="Lectin_C"/>
    <property type="match status" value="1"/>
</dbReference>
<evidence type="ECO:0000256" key="1">
    <source>
        <dbReference type="SAM" id="Phobius"/>
    </source>
</evidence>
<keyword evidence="1" id="KW-0812">Transmembrane</keyword>
<evidence type="ECO:0000313" key="4">
    <source>
        <dbReference type="Ensembl" id="ENSEEEP00000002233.2"/>
    </source>
</evidence>
<feature type="transmembrane region" description="Helical" evidence="1">
    <location>
        <begin position="29"/>
        <end position="49"/>
    </location>
</feature>
<evidence type="ECO:0000256" key="2">
    <source>
        <dbReference type="SAM" id="SignalP"/>
    </source>
</evidence>
<feature type="signal peptide" evidence="2">
    <location>
        <begin position="1"/>
        <end position="20"/>
    </location>
</feature>
<proteinExistence type="predicted"/>
<dbReference type="PANTHER" id="PTHR45784:SF3">
    <property type="entry name" value="C-TYPE LECTIN DOMAIN FAMILY 4 MEMBER K-LIKE-RELATED"/>
    <property type="match status" value="1"/>
</dbReference>
<dbReference type="InterPro" id="IPR016186">
    <property type="entry name" value="C-type_lectin-like/link_sf"/>
</dbReference>
<keyword evidence="1" id="KW-1133">Transmembrane helix</keyword>
<reference evidence="4" key="5">
    <citation type="submission" date="2025-09" db="UniProtKB">
        <authorList>
            <consortium name="Ensembl"/>
        </authorList>
    </citation>
    <scope>IDENTIFICATION</scope>
</reference>
<sequence>MFVCFFLLLLFFCLTISTDALYTHTKAEMKIFFVISVLVLFCGLTIGLVREHIYVNYVNHMEWDDAQTYCRQHYKDLSIITSEEENQVLIEAAGNSLTDSWIGLYRAKRNLWLWSDGQSVSFFKWANGPPYNSSGSPNCCSMDKRGWDGNYCTRNLPFFCYRTLVLVNENKTWDEAHEYCRTHYTGLAGLASDSQLYLDKTDTNFSQAATVWAGLRFLDGQ</sequence>
<evidence type="ECO:0000259" key="3">
    <source>
        <dbReference type="PROSITE" id="PS50041"/>
    </source>
</evidence>
<evidence type="ECO:0000313" key="5">
    <source>
        <dbReference type="Proteomes" id="UP000314983"/>
    </source>
</evidence>
<dbReference type="PANTHER" id="PTHR45784">
    <property type="entry name" value="C-TYPE LECTIN DOMAIN FAMILY 20 MEMBER A-RELATED"/>
    <property type="match status" value="1"/>
</dbReference>
<dbReference type="AlphaFoldDB" id="A0A4W4DST0"/>
<feature type="chain" id="PRO_5044337989" description="C-type lectin domain-containing protein" evidence="2">
    <location>
        <begin position="21"/>
        <end position="221"/>
    </location>
</feature>
<dbReference type="Ensembl" id="ENSEEET00000002274.2">
    <property type="protein sequence ID" value="ENSEEEP00000002233.2"/>
    <property type="gene ID" value="ENSEEEG00000001354.2"/>
</dbReference>
<keyword evidence="2" id="KW-0732">Signal</keyword>
<reference evidence="4" key="3">
    <citation type="submission" date="2020-05" db="EMBL/GenBank/DDBJ databases">
        <title>Electrophorus electricus (electric eel) genome, fEleEle1, primary haplotype.</title>
        <authorList>
            <person name="Myers G."/>
            <person name="Meyer A."/>
            <person name="Fedrigo O."/>
            <person name="Formenti G."/>
            <person name="Rhie A."/>
            <person name="Tracey A."/>
            <person name="Sims Y."/>
            <person name="Jarvis E.D."/>
        </authorList>
    </citation>
    <scope>NUCLEOTIDE SEQUENCE [LARGE SCALE GENOMIC DNA]</scope>
</reference>
<reference evidence="4" key="4">
    <citation type="submission" date="2025-08" db="UniProtKB">
        <authorList>
            <consortium name="Ensembl"/>
        </authorList>
    </citation>
    <scope>IDENTIFICATION</scope>
</reference>
<keyword evidence="1" id="KW-0472">Membrane</keyword>
<dbReference type="Proteomes" id="UP000314983">
    <property type="component" value="Chromosome 4"/>
</dbReference>
<dbReference type="SMART" id="SM00034">
    <property type="entry name" value="CLECT"/>
    <property type="match status" value="1"/>
</dbReference>
<dbReference type="Gene3D" id="3.10.100.10">
    <property type="entry name" value="Mannose-Binding Protein A, subunit A"/>
    <property type="match status" value="2"/>
</dbReference>
<organism evidence="4 5">
    <name type="scientific">Electrophorus electricus</name>
    <name type="common">Electric eel</name>
    <name type="synonym">Gymnotus electricus</name>
    <dbReference type="NCBI Taxonomy" id="8005"/>
    <lineage>
        <taxon>Eukaryota</taxon>
        <taxon>Metazoa</taxon>
        <taxon>Chordata</taxon>
        <taxon>Craniata</taxon>
        <taxon>Vertebrata</taxon>
        <taxon>Euteleostomi</taxon>
        <taxon>Actinopterygii</taxon>
        <taxon>Neopterygii</taxon>
        <taxon>Teleostei</taxon>
        <taxon>Ostariophysi</taxon>
        <taxon>Gymnotiformes</taxon>
        <taxon>Gymnotoidei</taxon>
        <taxon>Gymnotidae</taxon>
        <taxon>Electrophorus</taxon>
    </lineage>
</organism>
<protein>
    <recommendedName>
        <fullName evidence="3">C-type lectin domain-containing protein</fullName>
    </recommendedName>
</protein>
<name>A0A4W4DST0_ELEEL</name>
<feature type="domain" description="C-type lectin" evidence="3">
    <location>
        <begin position="49"/>
        <end position="161"/>
    </location>
</feature>
<reference evidence="5" key="1">
    <citation type="journal article" date="2014" name="Science">
        <title>Nonhuman genetics. Genomic basis for the convergent evolution of electric organs.</title>
        <authorList>
            <person name="Gallant J.R."/>
            <person name="Traeger L.L."/>
            <person name="Volkening J.D."/>
            <person name="Moffett H."/>
            <person name="Chen P.H."/>
            <person name="Novina C.D."/>
            <person name="Phillips G.N.Jr."/>
            <person name="Anand R."/>
            <person name="Wells G.B."/>
            <person name="Pinch M."/>
            <person name="Guth R."/>
            <person name="Unguez G.A."/>
            <person name="Albert J.S."/>
            <person name="Zakon H.H."/>
            <person name="Samanta M.P."/>
            <person name="Sussman M.R."/>
        </authorList>
    </citation>
    <scope>NUCLEOTIDE SEQUENCE [LARGE SCALE GENOMIC DNA]</scope>
</reference>
<dbReference type="GeneTree" id="ENSGT00940000163911"/>
<keyword evidence="5" id="KW-1185">Reference proteome</keyword>
<reference evidence="5" key="2">
    <citation type="journal article" date="2017" name="Sci. Adv.">
        <title>A tail of two voltages: Proteomic comparison of the three electric organs of the electric eel.</title>
        <authorList>
            <person name="Traeger L.L."/>
            <person name="Sabat G."/>
            <person name="Barrett-Wilt G.A."/>
            <person name="Wells G.B."/>
            <person name="Sussman M.R."/>
        </authorList>
    </citation>
    <scope>NUCLEOTIDE SEQUENCE [LARGE SCALE GENOMIC DNA]</scope>
</reference>
<accession>A0A4W4DST0</accession>
<dbReference type="InterPro" id="IPR016187">
    <property type="entry name" value="CTDL_fold"/>
</dbReference>
<dbReference type="SUPFAM" id="SSF56436">
    <property type="entry name" value="C-type lectin-like"/>
    <property type="match status" value="2"/>
</dbReference>
<dbReference type="PROSITE" id="PS50041">
    <property type="entry name" value="C_TYPE_LECTIN_2"/>
    <property type="match status" value="1"/>
</dbReference>
<dbReference type="InterPro" id="IPR001304">
    <property type="entry name" value="C-type_lectin-like"/>
</dbReference>